<evidence type="ECO:0000256" key="5">
    <source>
        <dbReference type="ARBA" id="ARBA00022898"/>
    </source>
</evidence>
<dbReference type="PANTHER" id="PTHR21152:SF40">
    <property type="entry name" value="ALANINE--GLYOXYLATE AMINOTRANSFERASE"/>
    <property type="match status" value="1"/>
</dbReference>
<dbReference type="InterPro" id="IPR020578">
    <property type="entry name" value="Aminotrans_V_PyrdxlP_BS"/>
</dbReference>
<dbReference type="Pfam" id="PF00266">
    <property type="entry name" value="Aminotran_5"/>
    <property type="match status" value="1"/>
</dbReference>
<evidence type="ECO:0000259" key="11">
    <source>
        <dbReference type="Pfam" id="PF00266"/>
    </source>
</evidence>
<comment type="caution">
    <text evidence="12">The sequence shown here is derived from an EMBL/GenBank/DDBJ whole genome shotgun (WGS) entry which is preliminary data.</text>
</comment>
<dbReference type="Gene3D" id="3.90.1150.10">
    <property type="entry name" value="Aspartate Aminotransferase, domain 1"/>
    <property type="match status" value="1"/>
</dbReference>
<dbReference type="GO" id="GO:0019265">
    <property type="term" value="P:glycine biosynthetic process, by transamination of glyoxylate"/>
    <property type="evidence" value="ECO:0007669"/>
    <property type="project" value="TreeGrafter"/>
</dbReference>
<dbReference type="InterPro" id="IPR015424">
    <property type="entry name" value="PyrdxlP-dep_Trfase"/>
</dbReference>
<evidence type="ECO:0000256" key="3">
    <source>
        <dbReference type="ARBA" id="ARBA00022576"/>
    </source>
</evidence>
<dbReference type="Proteomes" id="UP001195483">
    <property type="component" value="Unassembled WGS sequence"/>
</dbReference>
<dbReference type="CDD" id="cd06451">
    <property type="entry name" value="AGAT_like"/>
    <property type="match status" value="1"/>
</dbReference>
<gene>
    <name evidence="12" type="ORF">CHS0354_030335</name>
</gene>
<feature type="modified residue" description="N6-(pyridoxal phosphate)lysine" evidence="8">
    <location>
        <position position="221"/>
    </location>
</feature>
<feature type="domain" description="Aminotransferase class V" evidence="11">
    <location>
        <begin position="61"/>
        <end position="380"/>
    </location>
</feature>
<dbReference type="PROSITE" id="PS00595">
    <property type="entry name" value="AA_TRANSFER_CLASS_5"/>
    <property type="match status" value="1"/>
</dbReference>
<keyword evidence="3" id="KW-0032">Aminotransferase</keyword>
<dbReference type="PANTHER" id="PTHR21152">
    <property type="entry name" value="AMINOTRANSFERASE CLASS V"/>
    <property type="match status" value="1"/>
</dbReference>
<evidence type="ECO:0000256" key="4">
    <source>
        <dbReference type="ARBA" id="ARBA00022679"/>
    </source>
</evidence>
<keyword evidence="4" id="KW-0808">Transferase</keyword>
<reference evidence="12" key="1">
    <citation type="journal article" date="2021" name="Genome Biol. Evol.">
        <title>A High-Quality Reference Genome for a Parasitic Bivalve with Doubly Uniparental Inheritance (Bivalvia: Unionida).</title>
        <authorList>
            <person name="Smith C.H."/>
        </authorList>
    </citation>
    <scope>NUCLEOTIDE SEQUENCE</scope>
    <source>
        <strain evidence="12">CHS0354</strain>
    </source>
</reference>
<dbReference type="InterPro" id="IPR015422">
    <property type="entry name" value="PyrdxlP-dep_Trfase_small"/>
</dbReference>
<evidence type="ECO:0000256" key="1">
    <source>
        <dbReference type="ARBA" id="ARBA00001933"/>
    </source>
</evidence>
<evidence type="ECO:0000256" key="8">
    <source>
        <dbReference type="PIRSR" id="PIRSR000524-50"/>
    </source>
</evidence>
<protein>
    <recommendedName>
        <fullName evidence="6">Alanine--glyoxylate aminotransferase</fullName>
        <ecNumber evidence="6">2.6.1.44</ecNumber>
    </recommendedName>
</protein>
<evidence type="ECO:0000313" key="13">
    <source>
        <dbReference type="Proteomes" id="UP001195483"/>
    </source>
</evidence>
<dbReference type="PIRSF" id="PIRSF000524">
    <property type="entry name" value="SPT"/>
    <property type="match status" value="1"/>
</dbReference>
<sequence>MTNRQICVIDDNFTKMSNVSLPPECLLKPMNFPHKVLMGPGPSNCPPRVLGASALPMLGPLHPEFTMIMDEVKAGIKYIFQTNNEWTVCVSGSGLAAMETACLNLLEPCDTALVGINGFWGERFADMVHRQGIDVKTIHRPTGEVFTLEEIEEALKKHKPTLLFLTHGESSGSTLQPLEGVGTLCHKYNCLLLVDSVAACGGVPMFMDKWEIDCLYIGAQKVLSAPPGASPISFSKRAKEKVKKRVSPIRSFNFDMNHLANYWACDGDVRRYHHTGPISCIYGIREGLAVLAEQGLEESWKKHKHCAELLYEGLEKIGLELLVKDKSIRNPCVTAVKVPDGVDWKAVIVYARKTYRVEIGAGLGALAGKVWRIGLMGYNCTPDNVRLVLRALEESLRMTRTAKL</sequence>
<dbReference type="FunFam" id="3.40.640.10:FF:000027">
    <property type="entry name" value="Serine--pyruvate aminotransferase, mitochondrial"/>
    <property type="match status" value="1"/>
</dbReference>
<keyword evidence="5 6" id="KW-0663">Pyridoxal phosphate</keyword>
<name>A0AAE0W733_9BIVA</name>
<dbReference type="AlphaFoldDB" id="A0AAE0W733"/>
<comment type="cofactor">
    <cofactor evidence="1 6 8 10">
        <name>pyridoxal 5'-phosphate</name>
        <dbReference type="ChEBI" id="CHEBI:597326"/>
    </cofactor>
</comment>
<dbReference type="GO" id="GO:0004760">
    <property type="term" value="F:L-serine-pyruvate transaminase activity"/>
    <property type="evidence" value="ECO:0007669"/>
    <property type="project" value="TreeGrafter"/>
</dbReference>
<keyword evidence="13" id="KW-1185">Reference proteome</keyword>
<reference evidence="12" key="3">
    <citation type="submission" date="2023-05" db="EMBL/GenBank/DDBJ databases">
        <authorList>
            <person name="Smith C.H."/>
        </authorList>
    </citation>
    <scope>NUCLEOTIDE SEQUENCE</scope>
    <source>
        <strain evidence="12">CHS0354</strain>
        <tissue evidence="12">Mantle</tissue>
    </source>
</reference>
<dbReference type="Gene3D" id="3.40.640.10">
    <property type="entry name" value="Type I PLP-dependent aspartate aminotransferase-like (Major domain)"/>
    <property type="match status" value="1"/>
</dbReference>
<accession>A0AAE0W733</accession>
<dbReference type="InterPro" id="IPR015421">
    <property type="entry name" value="PyrdxlP-dep_Trfase_major"/>
</dbReference>
<proteinExistence type="inferred from homology"/>
<dbReference type="InterPro" id="IPR024169">
    <property type="entry name" value="SP_NH2Trfase/AEP_transaminase"/>
</dbReference>
<reference evidence="12" key="2">
    <citation type="journal article" date="2021" name="Genome Biol. Evol.">
        <title>Developing a high-quality reference genome for a parasitic bivalve with doubly uniparental inheritance (Bivalvia: Unionida).</title>
        <authorList>
            <person name="Smith C.H."/>
        </authorList>
    </citation>
    <scope>NUCLEOTIDE SEQUENCE</scope>
    <source>
        <strain evidence="12">CHS0354</strain>
        <tissue evidence="12">Mantle</tissue>
    </source>
</reference>
<organism evidence="12 13">
    <name type="scientific">Potamilus streckersoni</name>
    <dbReference type="NCBI Taxonomy" id="2493646"/>
    <lineage>
        <taxon>Eukaryota</taxon>
        <taxon>Metazoa</taxon>
        <taxon>Spiralia</taxon>
        <taxon>Lophotrochozoa</taxon>
        <taxon>Mollusca</taxon>
        <taxon>Bivalvia</taxon>
        <taxon>Autobranchia</taxon>
        <taxon>Heteroconchia</taxon>
        <taxon>Palaeoheterodonta</taxon>
        <taxon>Unionida</taxon>
        <taxon>Unionoidea</taxon>
        <taxon>Unionidae</taxon>
        <taxon>Ambleminae</taxon>
        <taxon>Lampsilini</taxon>
        <taxon>Potamilus</taxon>
    </lineage>
</organism>
<dbReference type="GO" id="GO:0005777">
    <property type="term" value="C:peroxisome"/>
    <property type="evidence" value="ECO:0007669"/>
    <property type="project" value="TreeGrafter"/>
</dbReference>
<dbReference type="InterPro" id="IPR000192">
    <property type="entry name" value="Aminotrans_V_dom"/>
</dbReference>
<evidence type="ECO:0000256" key="9">
    <source>
        <dbReference type="RuleBase" id="RU004075"/>
    </source>
</evidence>
<dbReference type="SUPFAM" id="SSF53383">
    <property type="entry name" value="PLP-dependent transferases"/>
    <property type="match status" value="1"/>
</dbReference>
<dbReference type="FunFam" id="3.90.1150.10:FF:000039">
    <property type="entry name" value="Serine--pyruvate aminotransferase"/>
    <property type="match status" value="1"/>
</dbReference>
<comment type="catalytic activity">
    <reaction evidence="6">
        <text>glyoxylate + L-alanine = glycine + pyruvate</text>
        <dbReference type="Rhea" id="RHEA:24248"/>
        <dbReference type="ChEBI" id="CHEBI:15361"/>
        <dbReference type="ChEBI" id="CHEBI:36655"/>
        <dbReference type="ChEBI" id="CHEBI:57305"/>
        <dbReference type="ChEBI" id="CHEBI:57972"/>
        <dbReference type="EC" id="2.6.1.44"/>
    </reaction>
</comment>
<evidence type="ECO:0000256" key="10">
    <source>
        <dbReference type="RuleBase" id="RU004504"/>
    </source>
</evidence>
<dbReference type="GO" id="GO:0008453">
    <property type="term" value="F:alanine-glyoxylate transaminase activity"/>
    <property type="evidence" value="ECO:0007669"/>
    <property type="project" value="UniProtKB-EC"/>
</dbReference>
<dbReference type="EMBL" id="JAEAOA010001808">
    <property type="protein sequence ID" value="KAK3603494.1"/>
    <property type="molecule type" value="Genomic_DNA"/>
</dbReference>
<evidence type="ECO:0000313" key="12">
    <source>
        <dbReference type="EMBL" id="KAK3603494.1"/>
    </source>
</evidence>
<comment type="similarity">
    <text evidence="2 6 9">Belongs to the class-V pyridoxal-phosphate-dependent aminotransferase family.</text>
</comment>
<evidence type="ECO:0000256" key="7">
    <source>
        <dbReference type="PIRSR" id="PIRSR000524-1"/>
    </source>
</evidence>
<feature type="binding site" evidence="7">
    <location>
        <position position="372"/>
    </location>
    <ligand>
        <name>substrate</name>
    </ligand>
</feature>
<dbReference type="EC" id="2.6.1.44" evidence="6"/>
<evidence type="ECO:0000256" key="6">
    <source>
        <dbReference type="PIRNR" id="PIRNR000524"/>
    </source>
</evidence>
<evidence type="ECO:0000256" key="2">
    <source>
        <dbReference type="ARBA" id="ARBA00009236"/>
    </source>
</evidence>